<gene>
    <name evidence="1" type="ORF">Patl1_00020</name>
</gene>
<accession>A0ACC1C4B5</accession>
<dbReference type="EMBL" id="CM047897">
    <property type="protein sequence ID" value="KAJ0110635.1"/>
    <property type="molecule type" value="Genomic_DNA"/>
</dbReference>
<name>A0ACC1C4B5_9ROSI</name>
<evidence type="ECO:0000313" key="1">
    <source>
        <dbReference type="EMBL" id="KAJ0110635.1"/>
    </source>
</evidence>
<comment type="caution">
    <text evidence="1">The sequence shown here is derived from an EMBL/GenBank/DDBJ whole genome shotgun (WGS) entry which is preliminary data.</text>
</comment>
<reference evidence="2" key="1">
    <citation type="journal article" date="2023" name="G3 (Bethesda)">
        <title>Genome assembly and association tests identify interacting loci associated with vigor, precocity, and sex in interspecific pistachio rootstocks.</title>
        <authorList>
            <person name="Palmer W."/>
            <person name="Jacygrad E."/>
            <person name="Sagayaradj S."/>
            <person name="Cavanaugh K."/>
            <person name="Han R."/>
            <person name="Bertier L."/>
            <person name="Beede B."/>
            <person name="Kafkas S."/>
            <person name="Golino D."/>
            <person name="Preece J."/>
            <person name="Michelmore R."/>
        </authorList>
    </citation>
    <scope>NUCLEOTIDE SEQUENCE [LARGE SCALE GENOMIC DNA]</scope>
</reference>
<evidence type="ECO:0000313" key="2">
    <source>
        <dbReference type="Proteomes" id="UP001164250"/>
    </source>
</evidence>
<dbReference type="Proteomes" id="UP001164250">
    <property type="component" value="Chromosome 1"/>
</dbReference>
<organism evidence="1 2">
    <name type="scientific">Pistacia atlantica</name>
    <dbReference type="NCBI Taxonomy" id="434234"/>
    <lineage>
        <taxon>Eukaryota</taxon>
        <taxon>Viridiplantae</taxon>
        <taxon>Streptophyta</taxon>
        <taxon>Embryophyta</taxon>
        <taxon>Tracheophyta</taxon>
        <taxon>Spermatophyta</taxon>
        <taxon>Magnoliopsida</taxon>
        <taxon>eudicotyledons</taxon>
        <taxon>Gunneridae</taxon>
        <taxon>Pentapetalae</taxon>
        <taxon>rosids</taxon>
        <taxon>malvids</taxon>
        <taxon>Sapindales</taxon>
        <taxon>Anacardiaceae</taxon>
        <taxon>Pistacia</taxon>
    </lineage>
</organism>
<proteinExistence type="predicted"/>
<sequence length="346" mass="38692">MKLCMRIYGGIVFQQRKLKSVEEIKVRLDQVKVVAVTCLGITNPLLINKRFDVCIMDEAGQTTLPVSLGPLIFASKFVLVGDHYQLPPLVQSMEAQENGMDISLFRRLSEAHPQAISALQSQYRMCQGIMELSNALIYGDRLRCGSPEIADAKIEVSNLKSCSSWLKEVLNPNRPVIFINSDMLAAFERKVNKTLNNPIEACIIAKITEELVNKGIEGKDIGIITPYNSQANLIRHTICVPSVEVHTIDKYQGRDKECILVSFVRCSENPRNSTSSLLGDWHRINVALTRAKKKLIMVGSRTTLSKVPLLKLLINKVEQQSGILSVSKLDINHFGDLNRCSHSHIK</sequence>
<protein>
    <submittedName>
        <fullName evidence="1">Uncharacterized protein</fullName>
    </submittedName>
</protein>
<keyword evidence="2" id="KW-1185">Reference proteome</keyword>